<reference evidence="4" key="1">
    <citation type="submission" date="2016-03" db="EMBL/GenBank/DDBJ databases">
        <title>Co-evolution between Pasteurellaceae and their hosts.</title>
        <authorList>
            <person name="Hansen M.J."/>
            <person name="Bojesen A.M."/>
            <person name="Planet P."/>
        </authorList>
    </citation>
    <scope>NUCLEOTIDE SEQUENCE</scope>
    <source>
        <strain evidence="4">146/S8/89</strain>
    </source>
</reference>
<proteinExistence type="inferred from homology"/>
<feature type="transmembrane region" description="Helical" evidence="2">
    <location>
        <begin position="214"/>
        <end position="233"/>
    </location>
</feature>
<keyword evidence="5" id="KW-1185">Reference proteome</keyword>
<dbReference type="RefSeq" id="WP_279573280.1">
    <property type="nucleotide sequence ID" value="NZ_LWID01000001.1"/>
</dbReference>
<organism evidence="4 5">
    <name type="scientific">Volucribacter amazonae</name>
    <dbReference type="NCBI Taxonomy" id="256731"/>
    <lineage>
        <taxon>Bacteria</taxon>
        <taxon>Pseudomonadati</taxon>
        <taxon>Pseudomonadota</taxon>
        <taxon>Gammaproteobacteria</taxon>
        <taxon>Pasteurellales</taxon>
        <taxon>Pasteurellaceae</taxon>
        <taxon>Volucribacter</taxon>
    </lineage>
</organism>
<comment type="caution">
    <text evidence="4">The sequence shown here is derived from an EMBL/GenBank/DDBJ whole genome shotgun (WGS) entry which is preliminary data.</text>
</comment>
<dbReference type="InterPro" id="IPR000045">
    <property type="entry name" value="Prepilin_IV_endopep_pep"/>
</dbReference>
<evidence type="ECO:0000313" key="5">
    <source>
        <dbReference type="Proteomes" id="UP001155500"/>
    </source>
</evidence>
<gene>
    <name evidence="4" type="ORF">A6A20_09875</name>
</gene>
<feature type="transmembrane region" description="Helical" evidence="2">
    <location>
        <begin position="6"/>
        <end position="26"/>
    </location>
</feature>
<protein>
    <recommendedName>
        <fullName evidence="3">Prepilin type IV endopeptidase peptidase domain-containing protein</fullName>
    </recommendedName>
</protein>
<keyword evidence="2" id="KW-1133">Transmembrane helix</keyword>
<dbReference type="AlphaFoldDB" id="A0A9X4SMB2"/>
<dbReference type="Pfam" id="PF01478">
    <property type="entry name" value="Peptidase_A24"/>
    <property type="match status" value="1"/>
</dbReference>
<dbReference type="GO" id="GO:0005886">
    <property type="term" value="C:plasma membrane"/>
    <property type="evidence" value="ECO:0007669"/>
    <property type="project" value="TreeGrafter"/>
</dbReference>
<dbReference type="Proteomes" id="UP001155500">
    <property type="component" value="Unassembled WGS sequence"/>
</dbReference>
<feature type="transmembrane region" description="Helical" evidence="2">
    <location>
        <begin position="139"/>
        <end position="157"/>
    </location>
</feature>
<evidence type="ECO:0000259" key="3">
    <source>
        <dbReference type="Pfam" id="PF01478"/>
    </source>
</evidence>
<evidence type="ECO:0000313" key="4">
    <source>
        <dbReference type="EMBL" id="MDG6895918.1"/>
    </source>
</evidence>
<dbReference type="GO" id="GO:0006465">
    <property type="term" value="P:signal peptide processing"/>
    <property type="evidence" value="ECO:0007669"/>
    <property type="project" value="TreeGrafter"/>
</dbReference>
<evidence type="ECO:0000256" key="2">
    <source>
        <dbReference type="SAM" id="Phobius"/>
    </source>
</evidence>
<name>A0A9X4SMB2_9PAST</name>
<feature type="domain" description="Prepilin type IV endopeptidase peptidase" evidence="3">
    <location>
        <begin position="93"/>
        <end position="201"/>
    </location>
</feature>
<evidence type="ECO:0000256" key="1">
    <source>
        <dbReference type="ARBA" id="ARBA00005801"/>
    </source>
</evidence>
<dbReference type="EMBL" id="LWID01000001">
    <property type="protein sequence ID" value="MDG6895918.1"/>
    <property type="molecule type" value="Genomic_DNA"/>
</dbReference>
<feature type="transmembrane region" description="Helical" evidence="2">
    <location>
        <begin position="88"/>
        <end position="106"/>
    </location>
</feature>
<feature type="transmembrane region" description="Helical" evidence="2">
    <location>
        <begin position="64"/>
        <end position="82"/>
    </location>
</feature>
<comment type="similarity">
    <text evidence="1">Belongs to the peptidase A24 family.</text>
</comment>
<accession>A0A9X4SMB2</accession>
<dbReference type="PANTHER" id="PTHR30487">
    <property type="entry name" value="TYPE 4 PREPILIN-LIKE PROTEINS LEADER PEPTIDE-PROCESSING ENZYME"/>
    <property type="match status" value="1"/>
</dbReference>
<keyword evidence="2" id="KW-0472">Membrane</keyword>
<dbReference type="GO" id="GO:0004190">
    <property type="term" value="F:aspartic-type endopeptidase activity"/>
    <property type="evidence" value="ECO:0007669"/>
    <property type="project" value="InterPro"/>
</dbReference>
<dbReference type="Gene3D" id="1.20.120.1220">
    <property type="match status" value="1"/>
</dbReference>
<keyword evidence="2" id="KW-0812">Transmembrane</keyword>
<dbReference type="InterPro" id="IPR050882">
    <property type="entry name" value="Prepilin_peptidase/N-MTase"/>
</dbReference>
<feature type="transmembrane region" description="Helical" evidence="2">
    <location>
        <begin position="113"/>
        <end position="133"/>
    </location>
</feature>
<sequence>MSLIIVGFWGGIMGIIVHYLCQSFMYRLKYEVYQNYQILFCQNQAILSPYLPLTWQDYLKCGGFWHYFCIFAGIFTLISYIISAWQFIIIYGLFLSIICTISIIDWQHRLISISLCQSLLWLAMIVAWLEWHFMPLEQVLASIIFGFTCGYLLYYTSKWVWQKEALGRGDYWLVAGLAGFIHWLQLPLFFFLASTMGLVYVFYQYLKGNRLREIPFAPFLSLSAALLLLLNMFETG</sequence>
<dbReference type="PANTHER" id="PTHR30487:SF0">
    <property type="entry name" value="PREPILIN LEADER PEPTIDASE_N-METHYLTRANSFERASE-RELATED"/>
    <property type="match status" value="1"/>
</dbReference>
<feature type="transmembrane region" description="Helical" evidence="2">
    <location>
        <begin position="169"/>
        <end position="202"/>
    </location>
</feature>